<reference evidence="2" key="1">
    <citation type="journal article" date="2019" name="Int. J. Syst. Evol. Microbiol.">
        <title>The Global Catalogue of Microorganisms (GCM) 10K type strain sequencing project: providing services to taxonomists for standard genome sequencing and annotation.</title>
        <authorList>
            <consortium name="The Broad Institute Genomics Platform"/>
            <consortium name="The Broad Institute Genome Sequencing Center for Infectious Disease"/>
            <person name="Wu L."/>
            <person name="Ma J."/>
        </authorList>
    </citation>
    <scope>NUCLEOTIDE SEQUENCE [LARGE SCALE GENOMIC DNA]</scope>
    <source>
        <strain evidence="2">CGMCC 1.15439</strain>
    </source>
</reference>
<organism evidence="1 2">
    <name type="scientific">Dyella nitratireducens</name>
    <dbReference type="NCBI Taxonomy" id="1849580"/>
    <lineage>
        <taxon>Bacteria</taxon>
        <taxon>Pseudomonadati</taxon>
        <taxon>Pseudomonadota</taxon>
        <taxon>Gammaproteobacteria</taxon>
        <taxon>Lysobacterales</taxon>
        <taxon>Rhodanobacteraceae</taxon>
        <taxon>Dyella</taxon>
    </lineage>
</organism>
<gene>
    <name evidence="1" type="ORF">GCM10010981_28940</name>
</gene>
<proteinExistence type="predicted"/>
<comment type="caution">
    <text evidence="1">The sequence shown here is derived from an EMBL/GenBank/DDBJ whole genome shotgun (WGS) entry which is preliminary data.</text>
</comment>
<sequence length="59" mass="6589">MLSASHDVFVLDSGLRRNDDKARYQPQASKDVPPKLRERKMVVPDLAKVAIGTWIPISA</sequence>
<dbReference type="EMBL" id="BMJA01000002">
    <property type="protein sequence ID" value="GGA37996.1"/>
    <property type="molecule type" value="Genomic_DNA"/>
</dbReference>
<protein>
    <submittedName>
        <fullName evidence="1">Uncharacterized protein</fullName>
    </submittedName>
</protein>
<evidence type="ECO:0000313" key="2">
    <source>
        <dbReference type="Proteomes" id="UP000620046"/>
    </source>
</evidence>
<accession>A0ABQ1G702</accession>
<evidence type="ECO:0000313" key="1">
    <source>
        <dbReference type="EMBL" id="GGA37996.1"/>
    </source>
</evidence>
<keyword evidence="2" id="KW-1185">Reference proteome</keyword>
<name>A0ABQ1G702_9GAMM</name>
<dbReference type="Proteomes" id="UP000620046">
    <property type="component" value="Unassembled WGS sequence"/>
</dbReference>